<name>A0A1Q9AD64_9HYPH</name>
<dbReference type="RefSeq" id="WP_075637110.1">
    <property type="nucleotide sequence ID" value="NZ_MKIO01000042.1"/>
</dbReference>
<accession>A0A1Q9AD64</accession>
<comment type="caution">
    <text evidence="2">The sequence shown here is derived from an EMBL/GenBank/DDBJ whole genome shotgun (WGS) entry which is preliminary data.</text>
</comment>
<dbReference type="Proteomes" id="UP000186143">
    <property type="component" value="Unassembled WGS sequence"/>
</dbReference>
<protein>
    <submittedName>
        <fullName evidence="2">Uncharacterized protein</fullName>
    </submittedName>
</protein>
<organism evidence="2 3">
    <name type="scientific">Xaviernesmea rhizosphaerae</name>
    <dbReference type="NCBI Taxonomy" id="1672749"/>
    <lineage>
        <taxon>Bacteria</taxon>
        <taxon>Pseudomonadati</taxon>
        <taxon>Pseudomonadota</taxon>
        <taxon>Alphaproteobacteria</taxon>
        <taxon>Hyphomicrobiales</taxon>
        <taxon>Rhizobiaceae</taxon>
        <taxon>Rhizobium/Agrobacterium group</taxon>
        <taxon>Xaviernesmea</taxon>
    </lineage>
</organism>
<evidence type="ECO:0000313" key="2">
    <source>
        <dbReference type="EMBL" id="OLP52849.1"/>
    </source>
</evidence>
<gene>
    <name evidence="2" type="ORF">BJF92_07610</name>
</gene>
<feature type="compositionally biased region" description="Polar residues" evidence="1">
    <location>
        <begin position="20"/>
        <end position="31"/>
    </location>
</feature>
<feature type="region of interest" description="Disordered" evidence="1">
    <location>
        <begin position="1"/>
        <end position="38"/>
    </location>
</feature>
<reference evidence="2 3" key="1">
    <citation type="submission" date="2016-09" db="EMBL/GenBank/DDBJ databases">
        <title>Rhizobium sp. nov., a novel species isolated from the rice rhizosphere.</title>
        <authorList>
            <person name="Zhao J."/>
            <person name="Zhang X."/>
        </authorList>
    </citation>
    <scope>NUCLEOTIDE SEQUENCE [LARGE SCALE GENOMIC DNA]</scope>
    <source>
        <strain evidence="2 3">MH17</strain>
    </source>
</reference>
<dbReference type="AlphaFoldDB" id="A0A1Q9AD64"/>
<feature type="compositionally biased region" description="Polar residues" evidence="1">
    <location>
        <begin position="1"/>
        <end position="11"/>
    </location>
</feature>
<sequence>MNNTFSKSRQQAEIAFGKTQGRTAPQDQARASSRDRAFDELDSIKAAREAKTLRLRTARLAMEIGAREIVAKEIGAREIGAREIGDGLQHRD</sequence>
<proteinExistence type="predicted"/>
<evidence type="ECO:0000313" key="3">
    <source>
        <dbReference type="Proteomes" id="UP000186143"/>
    </source>
</evidence>
<evidence type="ECO:0000256" key="1">
    <source>
        <dbReference type="SAM" id="MobiDB-lite"/>
    </source>
</evidence>
<dbReference type="EMBL" id="MKIO01000042">
    <property type="protein sequence ID" value="OLP52849.1"/>
    <property type="molecule type" value="Genomic_DNA"/>
</dbReference>